<dbReference type="RefSeq" id="WP_134835408.1">
    <property type="nucleotide sequence ID" value="NZ_SATR01000013.1"/>
</dbReference>
<evidence type="ECO:0000256" key="1">
    <source>
        <dbReference type="SAM" id="Phobius"/>
    </source>
</evidence>
<keyword evidence="1" id="KW-1133">Transmembrane helix</keyword>
<organism evidence="3 4">
    <name type="scientific">Vibrio ouci</name>
    <dbReference type="NCBI Taxonomy" id="2499078"/>
    <lineage>
        <taxon>Bacteria</taxon>
        <taxon>Pseudomonadati</taxon>
        <taxon>Pseudomonadota</taxon>
        <taxon>Gammaproteobacteria</taxon>
        <taxon>Vibrionales</taxon>
        <taxon>Vibrionaceae</taxon>
        <taxon>Vibrio</taxon>
    </lineage>
</organism>
<dbReference type="Proteomes" id="UP000297753">
    <property type="component" value="Unassembled WGS sequence"/>
</dbReference>
<sequence>MSKVMQALEHSERRHKAFDSTQQYGQQVSSQPLRATNKLACILAITLPPLFVAGGVAYQTYDNYKSQWLSNNVAQTTVVNVPSEFTVAAAPALGELKSTYKAPVIVSDSEYQYSEQSTSSEVADVASTNSDEMPSDDLLKGLDLSALSPELAQRFESALSSQPSKNNEPTSDVSNLAQDAQQWYGKLPALNFQTHVYSSKESKRWVKINGTEYGQGDWINDDLQLVAIEQQSCLVRFKGEEVEIPALYDWQG</sequence>
<dbReference type="AlphaFoldDB" id="A0A4Y8WFH7"/>
<comment type="caution">
    <text evidence="3">The sequence shown here is derived from an EMBL/GenBank/DDBJ whole genome shotgun (WGS) entry which is preliminary data.</text>
</comment>
<evidence type="ECO:0000259" key="2">
    <source>
        <dbReference type="Pfam" id="PF16537"/>
    </source>
</evidence>
<proteinExistence type="predicted"/>
<evidence type="ECO:0000313" key="3">
    <source>
        <dbReference type="EMBL" id="TFH91690.1"/>
    </source>
</evidence>
<protein>
    <submittedName>
        <fullName evidence="3">General secretion pathway protein GspB</fullName>
    </submittedName>
</protein>
<dbReference type="OrthoDB" id="5432325at2"/>
<reference evidence="3 4" key="1">
    <citation type="submission" date="2019-01" db="EMBL/GenBank/DDBJ databases">
        <title>Vibrio BEI176 sp. nov, a marine bacterium isolated from China: eastern marignal seas.</title>
        <authorList>
            <person name="Li B."/>
        </authorList>
    </citation>
    <scope>NUCLEOTIDE SEQUENCE [LARGE SCALE GENOMIC DNA]</scope>
    <source>
        <strain evidence="3 4">BEI176</strain>
    </source>
</reference>
<keyword evidence="1" id="KW-0472">Membrane</keyword>
<evidence type="ECO:0000313" key="4">
    <source>
        <dbReference type="Proteomes" id="UP000297753"/>
    </source>
</evidence>
<feature type="domain" description="Type II secretion system protein GspB C-terminal" evidence="2">
    <location>
        <begin position="187"/>
        <end position="246"/>
    </location>
</feature>
<dbReference type="EMBL" id="SATR01000013">
    <property type="protein sequence ID" value="TFH91690.1"/>
    <property type="molecule type" value="Genomic_DNA"/>
</dbReference>
<dbReference type="GO" id="GO:0015627">
    <property type="term" value="C:type II protein secretion system complex"/>
    <property type="evidence" value="ECO:0007669"/>
    <property type="project" value="InterPro"/>
</dbReference>
<feature type="transmembrane region" description="Helical" evidence="1">
    <location>
        <begin position="39"/>
        <end position="61"/>
    </location>
</feature>
<keyword evidence="4" id="KW-1185">Reference proteome</keyword>
<dbReference type="Pfam" id="PF16537">
    <property type="entry name" value="T2SSB"/>
    <property type="match status" value="1"/>
</dbReference>
<name>A0A4Y8WFH7_9VIBR</name>
<gene>
    <name evidence="3" type="ORF">ELS82_10355</name>
</gene>
<accession>A0A4Y8WFH7</accession>
<dbReference type="InterPro" id="IPR032389">
    <property type="entry name" value="GspB_C"/>
</dbReference>
<keyword evidence="1" id="KW-0812">Transmembrane</keyword>